<dbReference type="EMBL" id="CM004476">
    <property type="protein sequence ID" value="OCT75535.1"/>
    <property type="molecule type" value="Genomic_DNA"/>
</dbReference>
<name>A0A974CL98_XENLA</name>
<sequence length="71" mass="7451">MAGDTAKCNSEPGQAAAAQTLIASLQIADEGGQSLLNYNYHLHKCSLHINGRNEGGFNPRSIVPTSHSSPC</sequence>
<proteinExistence type="predicted"/>
<organism evidence="1 2">
    <name type="scientific">Xenopus laevis</name>
    <name type="common">African clawed frog</name>
    <dbReference type="NCBI Taxonomy" id="8355"/>
    <lineage>
        <taxon>Eukaryota</taxon>
        <taxon>Metazoa</taxon>
        <taxon>Chordata</taxon>
        <taxon>Craniata</taxon>
        <taxon>Vertebrata</taxon>
        <taxon>Euteleostomi</taxon>
        <taxon>Amphibia</taxon>
        <taxon>Batrachia</taxon>
        <taxon>Anura</taxon>
        <taxon>Pipoidea</taxon>
        <taxon>Pipidae</taxon>
        <taxon>Xenopodinae</taxon>
        <taxon>Xenopus</taxon>
        <taxon>Xenopus</taxon>
    </lineage>
</organism>
<accession>A0A974CL98</accession>
<reference evidence="2" key="1">
    <citation type="journal article" date="2016" name="Nature">
        <title>Genome evolution in the allotetraploid frog Xenopus laevis.</title>
        <authorList>
            <person name="Session A.M."/>
            <person name="Uno Y."/>
            <person name="Kwon T."/>
            <person name="Chapman J.A."/>
            <person name="Toyoda A."/>
            <person name="Takahashi S."/>
            <person name="Fukui A."/>
            <person name="Hikosaka A."/>
            <person name="Suzuki A."/>
            <person name="Kondo M."/>
            <person name="van Heeringen S.J."/>
            <person name="Quigley I."/>
            <person name="Heinz S."/>
            <person name="Ogino H."/>
            <person name="Ochi H."/>
            <person name="Hellsten U."/>
            <person name="Lyons J.B."/>
            <person name="Simakov O."/>
            <person name="Putnam N."/>
            <person name="Stites J."/>
            <person name="Kuroki Y."/>
            <person name="Tanaka T."/>
            <person name="Michiue T."/>
            <person name="Watanabe M."/>
            <person name="Bogdanovic O."/>
            <person name="Lister R."/>
            <person name="Georgiou G."/>
            <person name="Paranjpe S.S."/>
            <person name="van Kruijsbergen I."/>
            <person name="Shu S."/>
            <person name="Carlson J."/>
            <person name="Kinoshita T."/>
            <person name="Ohta Y."/>
            <person name="Mawaribuchi S."/>
            <person name="Jenkins J."/>
            <person name="Grimwood J."/>
            <person name="Schmutz J."/>
            <person name="Mitros T."/>
            <person name="Mozaffari S.V."/>
            <person name="Suzuki Y."/>
            <person name="Haramoto Y."/>
            <person name="Yamamoto T.S."/>
            <person name="Takagi C."/>
            <person name="Heald R."/>
            <person name="Miller K."/>
            <person name="Haudenschild C."/>
            <person name="Kitzman J."/>
            <person name="Nakayama T."/>
            <person name="Izutsu Y."/>
            <person name="Robert J."/>
            <person name="Fortriede J."/>
            <person name="Burns K."/>
            <person name="Lotay V."/>
            <person name="Karimi K."/>
            <person name="Yasuoka Y."/>
            <person name="Dichmann D.S."/>
            <person name="Flajnik M.F."/>
            <person name="Houston D.W."/>
            <person name="Shendure J."/>
            <person name="DuPasquier L."/>
            <person name="Vize P.D."/>
            <person name="Zorn A.M."/>
            <person name="Ito M."/>
            <person name="Marcotte E.M."/>
            <person name="Wallingford J.B."/>
            <person name="Ito Y."/>
            <person name="Asashima M."/>
            <person name="Ueno N."/>
            <person name="Matsuda Y."/>
            <person name="Veenstra G.J."/>
            <person name="Fujiyama A."/>
            <person name="Harland R.M."/>
            <person name="Taira M."/>
            <person name="Rokhsar D.S."/>
        </authorList>
    </citation>
    <scope>NUCLEOTIDE SEQUENCE [LARGE SCALE GENOMIC DNA]</scope>
    <source>
        <strain evidence="2">J</strain>
    </source>
</reference>
<protein>
    <submittedName>
        <fullName evidence="1">Uncharacterized protein</fullName>
    </submittedName>
</protein>
<evidence type="ECO:0000313" key="1">
    <source>
        <dbReference type="EMBL" id="OCT75535.1"/>
    </source>
</evidence>
<evidence type="ECO:0000313" key="2">
    <source>
        <dbReference type="Proteomes" id="UP000694892"/>
    </source>
</evidence>
<dbReference type="AlphaFoldDB" id="A0A974CL98"/>
<gene>
    <name evidence="1" type="ORF">XELAEV_18030716mg</name>
</gene>
<dbReference type="Proteomes" id="UP000694892">
    <property type="component" value="Chromosome 6L"/>
</dbReference>